<dbReference type="RefSeq" id="WP_011644529.1">
    <property type="nucleotide sequence ID" value="NC_008347.1"/>
</dbReference>
<dbReference type="InterPro" id="IPR012893">
    <property type="entry name" value="HipA-like_C"/>
</dbReference>
<dbReference type="PANTHER" id="PTHR37419:SF8">
    <property type="entry name" value="TOXIN YJJJ"/>
    <property type="match status" value="1"/>
</dbReference>
<evidence type="ECO:0000313" key="7">
    <source>
        <dbReference type="Proteomes" id="UP000001964"/>
    </source>
</evidence>
<dbReference type="InterPro" id="IPR052028">
    <property type="entry name" value="HipA_Ser/Thr_kinase"/>
</dbReference>
<dbReference type="Pfam" id="PF13657">
    <property type="entry name" value="Couple_hipA"/>
    <property type="match status" value="1"/>
</dbReference>
<dbReference type="InterPro" id="IPR017508">
    <property type="entry name" value="HipA_N1"/>
</dbReference>
<dbReference type="Pfam" id="PF07804">
    <property type="entry name" value="HipA_C"/>
    <property type="match status" value="1"/>
</dbReference>
<organism evidence="6 7">
    <name type="scientific">Maricaulis maris (strain MCS10)</name>
    <name type="common">Caulobacter maris</name>
    <dbReference type="NCBI Taxonomy" id="394221"/>
    <lineage>
        <taxon>Bacteria</taxon>
        <taxon>Pseudomonadati</taxon>
        <taxon>Pseudomonadota</taxon>
        <taxon>Alphaproteobacteria</taxon>
        <taxon>Maricaulales</taxon>
        <taxon>Maricaulaceae</taxon>
        <taxon>Maricaulis</taxon>
    </lineage>
</organism>
<comment type="similarity">
    <text evidence="1">Belongs to the HipA Ser/Thr kinase family.</text>
</comment>
<evidence type="ECO:0000313" key="6">
    <source>
        <dbReference type="EMBL" id="ABI66885.1"/>
    </source>
</evidence>
<evidence type="ECO:0000256" key="3">
    <source>
        <dbReference type="ARBA" id="ARBA00022777"/>
    </source>
</evidence>
<name>Q0ALF8_MARMM</name>
<dbReference type="STRING" id="394221.Mmar10_2599"/>
<dbReference type="PANTHER" id="PTHR37419">
    <property type="entry name" value="SERINE/THREONINE-PROTEIN KINASE TOXIN HIPA"/>
    <property type="match status" value="1"/>
</dbReference>
<evidence type="ECO:0000256" key="2">
    <source>
        <dbReference type="ARBA" id="ARBA00022679"/>
    </source>
</evidence>
<dbReference type="GO" id="GO:0005829">
    <property type="term" value="C:cytosol"/>
    <property type="evidence" value="ECO:0007669"/>
    <property type="project" value="TreeGrafter"/>
</dbReference>
<dbReference type="eggNOG" id="COG3550">
    <property type="taxonomic scope" value="Bacteria"/>
</dbReference>
<protein>
    <submittedName>
        <fullName evidence="6">HipA domain protein</fullName>
    </submittedName>
</protein>
<feature type="domain" description="HipA-like C-terminal" evidence="4">
    <location>
        <begin position="180"/>
        <end position="419"/>
    </location>
</feature>
<dbReference type="EMBL" id="CP000449">
    <property type="protein sequence ID" value="ABI66885.1"/>
    <property type="molecule type" value="Genomic_DNA"/>
</dbReference>
<dbReference type="HOGENOM" id="CLU_041102_1_0_5"/>
<keyword evidence="2" id="KW-0808">Transferase</keyword>
<proteinExistence type="inferred from homology"/>
<dbReference type="GO" id="GO:0004674">
    <property type="term" value="F:protein serine/threonine kinase activity"/>
    <property type="evidence" value="ECO:0007669"/>
    <property type="project" value="TreeGrafter"/>
</dbReference>
<gene>
    <name evidence="6" type="ordered locus">Mmar10_2599</name>
</gene>
<evidence type="ECO:0000259" key="5">
    <source>
        <dbReference type="Pfam" id="PF13657"/>
    </source>
</evidence>
<dbReference type="KEGG" id="mmr:Mmar10_2599"/>
<feature type="domain" description="HipA N-terminal subdomain 1" evidence="5">
    <location>
        <begin position="30"/>
        <end position="133"/>
    </location>
</feature>
<sequence>MTAPLARWRLGEPLAVTLEGLARGTVDVIDLPVGRLAWSAERRVAVFEPAPDAIATRLPLSPHSLPFDSPRLRAGTRDEFGGLQGVFADSLPDGWGNLLIDREAEARGLRRAELTPIHRLAIVGASGMGALVYRPEAGAAGDPVEIDLSAMAGAADRILRDAGEPTLADAVELRQALGGSGGARPKIVCQIEEAGGDAARLRPASAHPDPAFGHWLVKFNAREDDRHAATIEYAYAQMAGAAGIDMPQTRLVTGRDDRLFFAIRRFDREVVSQADGAVRLRRRHMLSASGALESDHRKYAFDYAQLLGWVHALTRDMPTLEEAFRRAAFNAMAHNRDDHGRQHTVLLDQGDNGAWRWRLSPAYDLTPSNGPGGEHSLSFGGVGRDISLPDLLRLARDTGIAESRARIIVGEVAAAVSDWPRFAAVANMPATVTRRIALLHSPVD</sequence>
<evidence type="ECO:0000256" key="1">
    <source>
        <dbReference type="ARBA" id="ARBA00010164"/>
    </source>
</evidence>
<dbReference type="Proteomes" id="UP000001964">
    <property type="component" value="Chromosome"/>
</dbReference>
<accession>Q0ALF8</accession>
<keyword evidence="3" id="KW-0418">Kinase</keyword>
<keyword evidence="7" id="KW-1185">Reference proteome</keyword>
<dbReference type="OrthoDB" id="9805913at2"/>
<dbReference type="AlphaFoldDB" id="Q0ALF8"/>
<evidence type="ECO:0000259" key="4">
    <source>
        <dbReference type="Pfam" id="PF07804"/>
    </source>
</evidence>
<reference evidence="6 7" key="1">
    <citation type="submission" date="2006-08" db="EMBL/GenBank/DDBJ databases">
        <title>Complete sequence of Maricaulis maris MCS10.</title>
        <authorList>
            <consortium name="US DOE Joint Genome Institute"/>
            <person name="Copeland A."/>
            <person name="Lucas S."/>
            <person name="Lapidus A."/>
            <person name="Barry K."/>
            <person name="Detter J.C."/>
            <person name="Glavina del Rio T."/>
            <person name="Hammon N."/>
            <person name="Israni S."/>
            <person name="Dalin E."/>
            <person name="Tice H."/>
            <person name="Pitluck S."/>
            <person name="Saunders E."/>
            <person name="Brettin T."/>
            <person name="Bruce D."/>
            <person name="Han C."/>
            <person name="Tapia R."/>
            <person name="Gilna P."/>
            <person name="Schmutz J."/>
            <person name="Larimer F."/>
            <person name="Land M."/>
            <person name="Hauser L."/>
            <person name="Kyrpides N."/>
            <person name="Mikhailova N."/>
            <person name="Viollier P."/>
            <person name="Stephens C."/>
            <person name="Richardson P."/>
        </authorList>
    </citation>
    <scope>NUCLEOTIDE SEQUENCE [LARGE SCALE GENOMIC DNA]</scope>
    <source>
        <strain evidence="6 7">MCS10</strain>
    </source>
</reference>